<dbReference type="GO" id="GO:0051301">
    <property type="term" value="P:cell division"/>
    <property type="evidence" value="ECO:0007669"/>
    <property type="project" value="UniProtKB-KW"/>
</dbReference>
<dbReference type="Pfam" id="PF05697">
    <property type="entry name" value="Trigger_N"/>
    <property type="match status" value="1"/>
</dbReference>
<dbReference type="SUPFAM" id="SSF54534">
    <property type="entry name" value="FKBP-like"/>
    <property type="match status" value="1"/>
</dbReference>
<evidence type="ECO:0000256" key="8">
    <source>
        <dbReference type="ARBA" id="ARBA00023235"/>
    </source>
</evidence>
<evidence type="ECO:0000256" key="7">
    <source>
        <dbReference type="ARBA" id="ARBA00023186"/>
    </source>
</evidence>
<comment type="similarity">
    <text evidence="2 12 14">Belongs to the FKBP-type PPIase family. Tig subfamily.</text>
</comment>
<proteinExistence type="inferred from homology"/>
<dbReference type="RefSeq" id="WP_121444858.1">
    <property type="nucleotide sequence ID" value="NZ_RBIJ01000006.1"/>
</dbReference>
<dbReference type="GO" id="GO:0044183">
    <property type="term" value="F:protein folding chaperone"/>
    <property type="evidence" value="ECO:0007669"/>
    <property type="project" value="TreeGrafter"/>
</dbReference>
<comment type="function">
    <text evidence="10 12">Involved in protein export. Acts as a chaperone by maintaining the newly synthesized protein in an open conformation. Functions as a peptidyl-prolyl cis-trans isomerase.</text>
</comment>
<keyword evidence="5 12" id="KW-0132">Cell division</keyword>
<dbReference type="Pfam" id="PF05698">
    <property type="entry name" value="Trigger_C"/>
    <property type="match status" value="1"/>
</dbReference>
<protein>
    <recommendedName>
        <fullName evidence="4 12">Trigger factor</fullName>
        <shortName evidence="12">TF</shortName>
        <ecNumber evidence="3 12">5.2.1.8</ecNumber>
    </recommendedName>
    <alternativeName>
        <fullName evidence="11 12">PPIase</fullName>
    </alternativeName>
</protein>
<evidence type="ECO:0000256" key="9">
    <source>
        <dbReference type="ARBA" id="ARBA00023306"/>
    </source>
</evidence>
<evidence type="ECO:0000256" key="5">
    <source>
        <dbReference type="ARBA" id="ARBA00022618"/>
    </source>
</evidence>
<dbReference type="Gene3D" id="3.30.70.1050">
    <property type="entry name" value="Trigger factor ribosome-binding domain"/>
    <property type="match status" value="1"/>
</dbReference>
<evidence type="ECO:0000256" key="13">
    <source>
        <dbReference type="PROSITE-ProRule" id="PRU00277"/>
    </source>
</evidence>
<keyword evidence="12" id="KW-0963">Cytoplasm</keyword>
<dbReference type="PIRSF" id="PIRSF003095">
    <property type="entry name" value="Trigger_factor"/>
    <property type="match status" value="1"/>
</dbReference>
<comment type="subcellular location">
    <subcellularLocation>
        <location evidence="12">Cytoplasm</location>
    </subcellularLocation>
    <text evidence="12">About half TF is bound to the ribosome near the polypeptide exit tunnel while the other half is free in the cytoplasm.</text>
</comment>
<dbReference type="InterPro" id="IPR027304">
    <property type="entry name" value="Trigger_fact/SurA_dom_sf"/>
</dbReference>
<dbReference type="GO" id="GO:0043022">
    <property type="term" value="F:ribosome binding"/>
    <property type="evidence" value="ECO:0007669"/>
    <property type="project" value="TreeGrafter"/>
</dbReference>
<keyword evidence="9 12" id="KW-0131">Cell cycle</keyword>
<keyword evidence="7 12" id="KW-0143">Chaperone</keyword>
<evidence type="ECO:0000313" key="17">
    <source>
        <dbReference type="EMBL" id="RKQ83591.1"/>
    </source>
</evidence>
<feature type="compositionally biased region" description="Low complexity" evidence="15">
    <location>
        <begin position="442"/>
        <end position="462"/>
    </location>
</feature>
<evidence type="ECO:0000256" key="12">
    <source>
        <dbReference type="HAMAP-Rule" id="MF_00303"/>
    </source>
</evidence>
<dbReference type="InterPro" id="IPR008880">
    <property type="entry name" value="Trigger_fac_C"/>
</dbReference>
<dbReference type="EMBL" id="RBIJ01000006">
    <property type="protein sequence ID" value="RKQ83591.1"/>
    <property type="molecule type" value="Genomic_DNA"/>
</dbReference>
<dbReference type="AlphaFoldDB" id="A0A660KSW8"/>
<dbReference type="Gene3D" id="3.10.50.40">
    <property type="match status" value="1"/>
</dbReference>
<dbReference type="InterPro" id="IPR001179">
    <property type="entry name" value="PPIase_FKBP_dom"/>
</dbReference>
<feature type="domain" description="PPIase FKBP-type" evidence="16">
    <location>
        <begin position="165"/>
        <end position="233"/>
    </location>
</feature>
<dbReference type="GO" id="GO:0051083">
    <property type="term" value="P:'de novo' cotranslational protein folding"/>
    <property type="evidence" value="ECO:0007669"/>
    <property type="project" value="TreeGrafter"/>
</dbReference>
<dbReference type="HAMAP" id="MF_00303">
    <property type="entry name" value="Trigger_factor_Tig"/>
    <property type="match status" value="1"/>
</dbReference>
<name>A0A660KSW8_9BACL</name>
<comment type="domain">
    <text evidence="12">Consists of 3 domains; the N-terminus binds the ribosome, the middle domain has PPIase activity, while the C-terminus has intrinsic chaperone activity on its own.</text>
</comment>
<dbReference type="InterPro" id="IPR046357">
    <property type="entry name" value="PPIase_dom_sf"/>
</dbReference>
<evidence type="ECO:0000313" key="18">
    <source>
        <dbReference type="Proteomes" id="UP000267019"/>
    </source>
</evidence>
<dbReference type="PROSITE" id="PS50059">
    <property type="entry name" value="FKBP_PPIASE"/>
    <property type="match status" value="1"/>
</dbReference>
<dbReference type="PANTHER" id="PTHR30560">
    <property type="entry name" value="TRIGGER FACTOR CHAPERONE AND PEPTIDYL-PROLYL CIS/TRANS ISOMERASE"/>
    <property type="match status" value="1"/>
</dbReference>
<evidence type="ECO:0000256" key="10">
    <source>
        <dbReference type="ARBA" id="ARBA00024849"/>
    </source>
</evidence>
<dbReference type="InterPro" id="IPR008881">
    <property type="entry name" value="Trigger_fac_ribosome-bd_bac"/>
</dbReference>
<sequence>MKVEFTRTGPYAGVLSVEVEAERFDRALDEAFRRVIRHVEVPGFRRGKVPRFIFEARYGVESLYEEALNVLLPEAYRAAVEEAGIVPIEEPEIDVESLGKGQPLRFKATVTVEPEAEVGDYRSIALVKPVVSVDEEEVERELAAMRERVAVLRPLEGEEAVVQEGDEVDLAYRVFLREGEGEDAPERELEDAKRDEVTVEVVPERLLPGFAEGLVGMRVGETKDIFLTLPQDYHDASLSGKPVRLSVHVKAVRRKEYPPLDDEFAREVSDFDTLEELKADIRAKLEARVREAKDREVRDALVEKLVDITEVELPESLIRREAEAIVEELDNVLRSMGMDLARYLEAVNKDREAVIREHWEEARRRVVGRLALLAVARKEGIEVDEGRWREKLAELAQVYRTTPEELERVLRREGAYEALRRSVLFDQVVDRLLSYVTWVEEAPAPSEGGEAASAEGAGSAEESSGDAERE</sequence>
<dbReference type="NCBIfam" id="TIGR00115">
    <property type="entry name" value="tig"/>
    <property type="match status" value="1"/>
</dbReference>
<dbReference type="Proteomes" id="UP000267019">
    <property type="component" value="Unassembled WGS sequence"/>
</dbReference>
<dbReference type="InterPro" id="IPR037041">
    <property type="entry name" value="Trigger_fac_C_sf"/>
</dbReference>
<evidence type="ECO:0000256" key="15">
    <source>
        <dbReference type="SAM" id="MobiDB-lite"/>
    </source>
</evidence>
<keyword evidence="18" id="KW-1185">Reference proteome</keyword>
<evidence type="ECO:0000256" key="11">
    <source>
        <dbReference type="ARBA" id="ARBA00029986"/>
    </source>
</evidence>
<dbReference type="SUPFAM" id="SSF102735">
    <property type="entry name" value="Trigger factor ribosome-binding domain"/>
    <property type="match status" value="1"/>
</dbReference>
<keyword evidence="6 12" id="KW-0697">Rotamase</keyword>
<evidence type="ECO:0000256" key="4">
    <source>
        <dbReference type="ARBA" id="ARBA00016902"/>
    </source>
</evidence>
<gene>
    <name evidence="12" type="primary">tig</name>
    <name evidence="17" type="ORF">C7438_1620</name>
</gene>
<dbReference type="InterPro" id="IPR036611">
    <property type="entry name" value="Trigger_fac_ribosome-bd_sf"/>
</dbReference>
<dbReference type="Gene3D" id="1.10.3120.10">
    <property type="entry name" value="Trigger factor, C-terminal domain"/>
    <property type="match status" value="1"/>
</dbReference>
<evidence type="ECO:0000256" key="6">
    <source>
        <dbReference type="ARBA" id="ARBA00023110"/>
    </source>
</evidence>
<comment type="caution">
    <text evidence="17">The sequence shown here is derived from an EMBL/GenBank/DDBJ whole genome shotgun (WGS) entry which is preliminary data.</text>
</comment>
<evidence type="ECO:0000256" key="1">
    <source>
        <dbReference type="ARBA" id="ARBA00000971"/>
    </source>
</evidence>
<dbReference type="EC" id="5.2.1.8" evidence="3 12"/>
<dbReference type="OrthoDB" id="9767721at2"/>
<evidence type="ECO:0000256" key="3">
    <source>
        <dbReference type="ARBA" id="ARBA00013194"/>
    </source>
</evidence>
<reference evidence="17 18" key="1">
    <citation type="submission" date="2018-10" db="EMBL/GenBank/DDBJ databases">
        <title>Genomic Encyclopedia of Type Strains, Phase IV (KMG-IV): sequencing the most valuable type-strain genomes for metagenomic binning, comparative biology and taxonomic classification.</title>
        <authorList>
            <person name="Goeker M."/>
        </authorList>
    </citation>
    <scope>NUCLEOTIDE SEQUENCE [LARGE SCALE GENOMIC DNA]</scope>
    <source>
        <strain evidence="17 18">DSM 22653</strain>
    </source>
</reference>
<evidence type="ECO:0000256" key="14">
    <source>
        <dbReference type="RuleBase" id="RU003914"/>
    </source>
</evidence>
<evidence type="ECO:0000259" key="16">
    <source>
        <dbReference type="PROSITE" id="PS50059"/>
    </source>
</evidence>
<dbReference type="SUPFAM" id="SSF109998">
    <property type="entry name" value="Triger factor/SurA peptide-binding domain-like"/>
    <property type="match status" value="1"/>
</dbReference>
<organism evidence="17 18">
    <name type="scientific">Brockia lithotrophica</name>
    <dbReference type="NCBI Taxonomy" id="933949"/>
    <lineage>
        <taxon>Bacteria</taxon>
        <taxon>Bacillati</taxon>
        <taxon>Bacillota</taxon>
        <taxon>Bacilli</taxon>
        <taxon>Bacillales</taxon>
        <taxon>Bacillales Family X. Incertae Sedis</taxon>
        <taxon>Brockia</taxon>
    </lineage>
</organism>
<dbReference type="InterPro" id="IPR005215">
    <property type="entry name" value="Trig_fac"/>
</dbReference>
<dbReference type="PANTHER" id="PTHR30560:SF3">
    <property type="entry name" value="TRIGGER FACTOR-LIKE PROTEIN TIG, CHLOROPLASTIC"/>
    <property type="match status" value="1"/>
</dbReference>
<accession>A0A660KSW8</accession>
<dbReference type="GO" id="GO:0005737">
    <property type="term" value="C:cytoplasm"/>
    <property type="evidence" value="ECO:0007669"/>
    <property type="project" value="UniProtKB-SubCell"/>
</dbReference>
<dbReference type="GO" id="GO:0015031">
    <property type="term" value="P:protein transport"/>
    <property type="evidence" value="ECO:0007669"/>
    <property type="project" value="UniProtKB-UniRule"/>
</dbReference>
<keyword evidence="8 12" id="KW-0413">Isomerase</keyword>
<evidence type="ECO:0000256" key="2">
    <source>
        <dbReference type="ARBA" id="ARBA00005464"/>
    </source>
</evidence>
<dbReference type="GO" id="GO:0043335">
    <property type="term" value="P:protein unfolding"/>
    <property type="evidence" value="ECO:0007669"/>
    <property type="project" value="TreeGrafter"/>
</dbReference>
<comment type="catalytic activity">
    <reaction evidence="1 12 13">
        <text>[protein]-peptidylproline (omega=180) = [protein]-peptidylproline (omega=0)</text>
        <dbReference type="Rhea" id="RHEA:16237"/>
        <dbReference type="Rhea" id="RHEA-COMP:10747"/>
        <dbReference type="Rhea" id="RHEA-COMP:10748"/>
        <dbReference type="ChEBI" id="CHEBI:83833"/>
        <dbReference type="ChEBI" id="CHEBI:83834"/>
        <dbReference type="EC" id="5.2.1.8"/>
    </reaction>
</comment>
<dbReference type="Pfam" id="PF00254">
    <property type="entry name" value="FKBP_C"/>
    <property type="match status" value="1"/>
</dbReference>
<dbReference type="GO" id="GO:0003755">
    <property type="term" value="F:peptidyl-prolyl cis-trans isomerase activity"/>
    <property type="evidence" value="ECO:0007669"/>
    <property type="project" value="UniProtKB-UniRule"/>
</dbReference>
<feature type="region of interest" description="Disordered" evidence="15">
    <location>
        <begin position="442"/>
        <end position="470"/>
    </location>
</feature>